<reference evidence="1 2" key="1">
    <citation type="submission" date="2024-02" db="EMBL/GenBank/DDBJ databases">
        <title>Bacteria isolated from the canopy kelp, Nereocystis luetkeana.</title>
        <authorList>
            <person name="Pfister C.A."/>
            <person name="Younker I.T."/>
            <person name="Light S.H."/>
        </authorList>
    </citation>
    <scope>NUCLEOTIDE SEQUENCE [LARGE SCALE GENOMIC DNA]</scope>
    <source>
        <strain evidence="1 2">TI.4.07</strain>
    </source>
</reference>
<evidence type="ECO:0000313" key="1">
    <source>
        <dbReference type="EMBL" id="MEL0612165.1"/>
    </source>
</evidence>
<dbReference type="RefSeq" id="WP_341566302.1">
    <property type="nucleotide sequence ID" value="NZ_JBAKAR010000001.1"/>
</dbReference>
<dbReference type="Proteomes" id="UP001379949">
    <property type="component" value="Unassembled WGS sequence"/>
</dbReference>
<protein>
    <recommendedName>
        <fullName evidence="3">Lipoprotein</fullName>
    </recommendedName>
</protein>
<evidence type="ECO:0000313" key="2">
    <source>
        <dbReference type="Proteomes" id="UP001379949"/>
    </source>
</evidence>
<proteinExistence type="predicted"/>
<gene>
    <name evidence="1" type="ORF">V6242_03330</name>
</gene>
<organism evidence="1 2">
    <name type="scientific">Marinomonas arenicola</name>
    <dbReference type="NCBI Taxonomy" id="569601"/>
    <lineage>
        <taxon>Bacteria</taxon>
        <taxon>Pseudomonadati</taxon>
        <taxon>Pseudomonadota</taxon>
        <taxon>Gammaproteobacteria</taxon>
        <taxon>Oceanospirillales</taxon>
        <taxon>Oceanospirillaceae</taxon>
        <taxon>Marinomonas</taxon>
    </lineage>
</organism>
<dbReference type="EMBL" id="JBAKAR010000001">
    <property type="protein sequence ID" value="MEL0612165.1"/>
    <property type="molecule type" value="Genomic_DNA"/>
</dbReference>
<accession>A0ABU9G367</accession>
<name>A0ABU9G367_9GAMM</name>
<evidence type="ECO:0008006" key="3">
    <source>
        <dbReference type="Google" id="ProtNLM"/>
    </source>
</evidence>
<comment type="caution">
    <text evidence="1">The sequence shown here is derived from an EMBL/GenBank/DDBJ whole genome shotgun (WGS) entry which is preliminary data.</text>
</comment>
<keyword evidence="2" id="KW-1185">Reference proteome</keyword>
<sequence length="181" mass="20022">MKINDTFIILLALTVSYGTHASTAERLTPNGFGTLRIGTTLANLQQSGSMTLIRSTQHLAPDTSNDCQNFTIKGLPPALSVMVIDGVMARISLYKDETQNTAPTLQTETGLSLGDPEEWVHARYPNHLESEPHEYLGGSARYLTWWDKRNQRGIRYETGMNERITAIHAGGEAIFLLEACN</sequence>